<feature type="signal peptide" evidence="1">
    <location>
        <begin position="1"/>
        <end position="33"/>
    </location>
</feature>
<sequence>MGSHSHPSAQGAMAPVSLWHGWLAAAQLFTAWAASLPRQRGKADRPGGRGARSCARELARARSAERPGARCPCARALPPLARCRLITFVSLPSHLQHLTLERNVDKHPACAGKKHERDEAARFGIFALSSFAYESQSFGSFAVAPAS</sequence>
<evidence type="ECO:0000313" key="2">
    <source>
        <dbReference type="EMBL" id="OAQ80162.1"/>
    </source>
</evidence>
<dbReference type="AlphaFoldDB" id="A0A179GQX8"/>
<dbReference type="Proteomes" id="UP000078240">
    <property type="component" value="Unassembled WGS sequence"/>
</dbReference>
<accession>A0A179GQX8</accession>
<proteinExistence type="predicted"/>
<feature type="chain" id="PRO_5008872745" evidence="1">
    <location>
        <begin position="34"/>
        <end position="147"/>
    </location>
</feature>
<protein>
    <submittedName>
        <fullName evidence="2">Uncharacterized protein</fullName>
    </submittedName>
</protein>
<dbReference type="EMBL" id="LSBH01000004">
    <property type="protein sequence ID" value="OAQ80162.1"/>
    <property type="molecule type" value="Genomic_DNA"/>
</dbReference>
<name>A0A179GQX8_PURLI</name>
<reference evidence="2 4" key="1">
    <citation type="submission" date="2016-01" db="EMBL/GenBank/DDBJ databases">
        <title>Biosynthesis of antibiotic leucinostatins and their inhibition on Phytophthora in bio-control Purpureocillium lilacinum.</title>
        <authorList>
            <person name="Wang G."/>
            <person name="Liu Z."/>
            <person name="Lin R."/>
            <person name="Li E."/>
            <person name="Mao Z."/>
            <person name="Ling J."/>
            <person name="Yin W."/>
            <person name="Xie B."/>
        </authorList>
    </citation>
    <scope>NUCLEOTIDE SEQUENCE [LARGE SCALE GENOMIC DNA]</scope>
    <source>
        <strain evidence="2">PLBJ-1</strain>
        <strain evidence="3">PLFJ-1</strain>
    </source>
</reference>
<evidence type="ECO:0000313" key="4">
    <source>
        <dbReference type="Proteomes" id="UP000078240"/>
    </source>
</evidence>
<evidence type="ECO:0000256" key="1">
    <source>
        <dbReference type="SAM" id="SignalP"/>
    </source>
</evidence>
<organism evidence="2 4">
    <name type="scientific">Purpureocillium lilacinum</name>
    <name type="common">Paecilomyces lilacinus</name>
    <dbReference type="NCBI Taxonomy" id="33203"/>
    <lineage>
        <taxon>Eukaryota</taxon>
        <taxon>Fungi</taxon>
        <taxon>Dikarya</taxon>
        <taxon>Ascomycota</taxon>
        <taxon>Pezizomycotina</taxon>
        <taxon>Sordariomycetes</taxon>
        <taxon>Hypocreomycetidae</taxon>
        <taxon>Hypocreales</taxon>
        <taxon>Ophiocordycipitaceae</taxon>
        <taxon>Purpureocillium</taxon>
    </lineage>
</organism>
<gene>
    <name evidence="2" type="ORF">VFPBJ_05747</name>
    <name evidence="3" type="ORF">VFPFJ_06899</name>
</gene>
<keyword evidence="1" id="KW-0732">Signal</keyword>
<dbReference type="Proteomes" id="UP000078340">
    <property type="component" value="Unassembled WGS sequence"/>
</dbReference>
<comment type="caution">
    <text evidence="2">The sequence shown here is derived from an EMBL/GenBank/DDBJ whole genome shotgun (WGS) entry which is preliminary data.</text>
</comment>
<dbReference type="EMBL" id="LSBI01000006">
    <property type="protein sequence ID" value="OAQ88434.1"/>
    <property type="molecule type" value="Genomic_DNA"/>
</dbReference>
<evidence type="ECO:0000313" key="3">
    <source>
        <dbReference type="EMBL" id="OAQ88434.1"/>
    </source>
</evidence>